<evidence type="ECO:0000256" key="3">
    <source>
        <dbReference type="SAM" id="MobiDB-lite"/>
    </source>
</evidence>
<dbReference type="InterPro" id="IPR028124">
    <property type="entry name" value="SMAP_dom"/>
</dbReference>
<dbReference type="PANTHER" id="PTHR22175">
    <property type="entry name" value="SMALL ACIDIC PROTEIN-RELATED"/>
    <property type="match status" value="1"/>
</dbReference>
<evidence type="ECO:0000313" key="5">
    <source>
        <dbReference type="EMBL" id="SCU72745.1"/>
    </source>
</evidence>
<proteinExistence type="inferred from homology"/>
<feature type="compositionally biased region" description="Basic and acidic residues" evidence="3">
    <location>
        <begin position="88"/>
        <end position="109"/>
    </location>
</feature>
<dbReference type="PANTHER" id="PTHR22175:SF0">
    <property type="entry name" value="SMALL ACIDIC PROTEIN"/>
    <property type="match status" value="1"/>
</dbReference>
<gene>
    <name evidence="5" type="ORF">TEOVI_000432300</name>
</gene>
<comment type="similarity">
    <text evidence="1">Belongs to the SMAP family.</text>
</comment>
<name>A0A1G4IK85_TRYEQ</name>
<dbReference type="EMBL" id="CZPT02001910">
    <property type="protein sequence ID" value="SCU72745.1"/>
    <property type="molecule type" value="Genomic_DNA"/>
</dbReference>
<dbReference type="Proteomes" id="UP000195570">
    <property type="component" value="Unassembled WGS sequence"/>
</dbReference>
<dbReference type="Pfam" id="PF15477">
    <property type="entry name" value="SMAP"/>
    <property type="match status" value="1"/>
</dbReference>
<reference evidence="5" key="1">
    <citation type="submission" date="2016-09" db="EMBL/GenBank/DDBJ databases">
        <authorList>
            <person name="Hebert L."/>
            <person name="Moumen B."/>
        </authorList>
    </citation>
    <scope>NUCLEOTIDE SEQUENCE [LARGE SCALE GENOMIC DNA]</scope>
    <source>
        <strain evidence="5">OVI</strain>
    </source>
</reference>
<feature type="domain" description="Small acidic protein-like" evidence="4">
    <location>
        <begin position="127"/>
        <end position="186"/>
    </location>
</feature>
<feature type="region of interest" description="Disordered" evidence="3">
    <location>
        <begin position="139"/>
        <end position="160"/>
    </location>
</feature>
<feature type="region of interest" description="Disordered" evidence="3">
    <location>
        <begin position="78"/>
        <end position="120"/>
    </location>
</feature>
<evidence type="ECO:0000259" key="4">
    <source>
        <dbReference type="Pfam" id="PF15477"/>
    </source>
</evidence>
<comment type="caution">
    <text evidence="5">The sequence shown here is derived from an EMBL/GenBank/DDBJ whole genome shotgun (WGS) entry which is preliminary data.</text>
</comment>
<dbReference type="RefSeq" id="XP_067083205.1">
    <property type="nucleotide sequence ID" value="XM_067227104.1"/>
</dbReference>
<keyword evidence="6" id="KW-1185">Reference proteome</keyword>
<evidence type="ECO:0000256" key="2">
    <source>
        <dbReference type="ARBA" id="ARBA00016161"/>
    </source>
</evidence>
<dbReference type="AlphaFoldDB" id="A0A1G4IK85"/>
<evidence type="ECO:0000313" key="6">
    <source>
        <dbReference type="Proteomes" id="UP000195570"/>
    </source>
</evidence>
<accession>A0A1G4IK85</accession>
<organism evidence="5 6">
    <name type="scientific">Trypanosoma equiperdum</name>
    <dbReference type="NCBI Taxonomy" id="5694"/>
    <lineage>
        <taxon>Eukaryota</taxon>
        <taxon>Discoba</taxon>
        <taxon>Euglenozoa</taxon>
        <taxon>Kinetoplastea</taxon>
        <taxon>Metakinetoplastina</taxon>
        <taxon>Trypanosomatida</taxon>
        <taxon>Trypanosomatidae</taxon>
        <taxon>Trypanosoma</taxon>
    </lineage>
</organism>
<sequence length="187" mass="20748">MSSLKSVARELREFAAGLADSRGVQSEELTSRQDALLLLALSALKELETSGSPADLAQAAKSARRLLRVFLPHPVVEKGQSLEYEQQDSERPSRKRERESKDDTGKAEKEESDNVSVDLGQYAKAHVFDDNAKKRDKFARLMGGRRNEGSHHNTFAPDKTTIKRINGELEEQFNNALVRSGRKGLGA</sequence>
<protein>
    <recommendedName>
        <fullName evidence="2">Small acidic protein</fullName>
    </recommendedName>
</protein>
<dbReference type="GeneID" id="92378263"/>
<evidence type="ECO:0000256" key="1">
    <source>
        <dbReference type="ARBA" id="ARBA00006502"/>
    </source>
</evidence>
<dbReference type="InterPro" id="IPR026714">
    <property type="entry name" value="SMAP"/>
</dbReference>
<dbReference type="VEuPathDB" id="TriTrypDB:TEOVI_000432300"/>